<accession>A0ABP9X7K2</accession>
<evidence type="ECO:0000259" key="1">
    <source>
        <dbReference type="Pfam" id="PF00534"/>
    </source>
</evidence>
<name>A0ABP9X7K2_9CHLR</name>
<dbReference type="InterPro" id="IPR050194">
    <property type="entry name" value="Glycosyltransferase_grp1"/>
</dbReference>
<sequence length="386" mass="42809">MKILSALTYYAPHWTGLTMHAQRVAEGLAARGHHVTVLTIQHEPTLPTEEILNGVHVLRLKPAAQISRGMLALNFPFVAAKLIRSHDVVHVHTPQLEALLLSGLCRALNKPLLMSHHGDLVMPTGLINRAIEKVMIGQMVLAGKLARRVSAYSRDYAANSSFLQKFTKKLTYIYPPVDLPTPNPSQVAAWKAELGISDKPIVGFAGRFVEEKGFDFLLKAMPMIAEVFPEVRFVFAGEHKMVYEDFYSTCLPMIEQNRERIVFLGLLRDSQKLANFYAMCDLFTLPSRTDCLAMVQIEALLAGTPLVTSDIPGARVVVQETGFGRLVQTQNPRALADGIIEVLKNPETYKVQPAKVEQVFSVKTILDSYERTMAEMCGQPVSASVV</sequence>
<keyword evidence="3" id="KW-0167">Capsid protein</keyword>
<dbReference type="Gene3D" id="3.40.50.2000">
    <property type="entry name" value="Glycogen Phosphorylase B"/>
    <property type="match status" value="2"/>
</dbReference>
<evidence type="ECO:0000313" key="4">
    <source>
        <dbReference type="Proteomes" id="UP001428290"/>
    </source>
</evidence>
<dbReference type="PANTHER" id="PTHR45947:SF3">
    <property type="entry name" value="SULFOQUINOVOSYL TRANSFERASE SQD2"/>
    <property type="match status" value="1"/>
</dbReference>
<gene>
    <name evidence="3" type="primary">cotSA</name>
    <name evidence="3" type="ORF">Hgul01_05192</name>
</gene>
<dbReference type="InterPro" id="IPR028098">
    <property type="entry name" value="Glyco_trans_4-like_N"/>
</dbReference>
<dbReference type="EMBL" id="BAABRU010000046">
    <property type="protein sequence ID" value="GAA5531367.1"/>
    <property type="molecule type" value="Genomic_DNA"/>
</dbReference>
<dbReference type="PANTHER" id="PTHR45947">
    <property type="entry name" value="SULFOQUINOVOSYL TRANSFERASE SQD2"/>
    <property type="match status" value="1"/>
</dbReference>
<feature type="domain" description="Glycosyl transferase family 1" evidence="1">
    <location>
        <begin position="190"/>
        <end position="350"/>
    </location>
</feature>
<evidence type="ECO:0000259" key="2">
    <source>
        <dbReference type="Pfam" id="PF13439"/>
    </source>
</evidence>
<evidence type="ECO:0000313" key="3">
    <source>
        <dbReference type="EMBL" id="GAA5531367.1"/>
    </source>
</evidence>
<comment type="caution">
    <text evidence="3">The sequence shown here is derived from an EMBL/GenBank/DDBJ whole genome shotgun (WGS) entry which is preliminary data.</text>
</comment>
<feature type="domain" description="Glycosyltransferase subfamily 4-like N-terminal" evidence="2">
    <location>
        <begin position="15"/>
        <end position="179"/>
    </location>
</feature>
<proteinExistence type="predicted"/>
<protein>
    <submittedName>
        <fullName evidence="3">Spore coat protein SA</fullName>
    </submittedName>
</protein>
<reference evidence="3 4" key="1">
    <citation type="submission" date="2024-02" db="EMBL/GenBank/DDBJ databases">
        <title>Herpetosiphon gulosus NBRC 112829.</title>
        <authorList>
            <person name="Ichikawa N."/>
            <person name="Katano-Makiyama Y."/>
            <person name="Hidaka K."/>
        </authorList>
    </citation>
    <scope>NUCLEOTIDE SEQUENCE [LARGE SCALE GENOMIC DNA]</scope>
    <source>
        <strain evidence="3 4">NBRC 112829</strain>
    </source>
</reference>
<keyword evidence="3" id="KW-0946">Virion</keyword>
<dbReference type="Pfam" id="PF00534">
    <property type="entry name" value="Glycos_transf_1"/>
    <property type="match status" value="1"/>
</dbReference>
<organism evidence="3 4">
    <name type="scientific">Herpetosiphon gulosus</name>
    <dbReference type="NCBI Taxonomy" id="1973496"/>
    <lineage>
        <taxon>Bacteria</taxon>
        <taxon>Bacillati</taxon>
        <taxon>Chloroflexota</taxon>
        <taxon>Chloroflexia</taxon>
        <taxon>Herpetosiphonales</taxon>
        <taxon>Herpetosiphonaceae</taxon>
        <taxon>Herpetosiphon</taxon>
    </lineage>
</organism>
<dbReference type="InterPro" id="IPR001296">
    <property type="entry name" value="Glyco_trans_1"/>
</dbReference>
<dbReference type="RefSeq" id="WP_345724925.1">
    <property type="nucleotide sequence ID" value="NZ_BAABRU010000046.1"/>
</dbReference>
<dbReference type="Pfam" id="PF13439">
    <property type="entry name" value="Glyco_transf_4"/>
    <property type="match status" value="1"/>
</dbReference>
<dbReference type="CDD" id="cd03801">
    <property type="entry name" value="GT4_PimA-like"/>
    <property type="match status" value="1"/>
</dbReference>
<dbReference type="SUPFAM" id="SSF53756">
    <property type="entry name" value="UDP-Glycosyltransferase/glycogen phosphorylase"/>
    <property type="match status" value="1"/>
</dbReference>
<keyword evidence="4" id="KW-1185">Reference proteome</keyword>
<dbReference type="Proteomes" id="UP001428290">
    <property type="component" value="Unassembled WGS sequence"/>
</dbReference>